<gene>
    <name evidence="1" type="ORF">LCGC14_2431980</name>
</gene>
<dbReference type="EMBL" id="LAZR01037217">
    <property type="protein sequence ID" value="KKL22780.1"/>
    <property type="molecule type" value="Genomic_DNA"/>
</dbReference>
<proteinExistence type="predicted"/>
<evidence type="ECO:0000313" key="1">
    <source>
        <dbReference type="EMBL" id="KKL22780.1"/>
    </source>
</evidence>
<accession>A0A0F9BLU0</accession>
<comment type="caution">
    <text evidence="1">The sequence shown here is derived from an EMBL/GenBank/DDBJ whole genome shotgun (WGS) entry which is preliminary data.</text>
</comment>
<sequence length="172" mass="17611">MKKFAQILALVFALAFGYGLGQHTQDLFATDYPGGGGGTHPVNLASDVTGELPHGSTSDDTANVHGLGSNVNVLGNRDASGEFVQRAAYTHTAAGSADIDQETKTFAVAYSSAPISVLITSSPDGTSTSAIAVGFADALTTTTFRSSLVTLDAGTTNLDNATYNLTYISLGN</sequence>
<reference evidence="1" key="1">
    <citation type="journal article" date="2015" name="Nature">
        <title>Complex archaea that bridge the gap between prokaryotes and eukaryotes.</title>
        <authorList>
            <person name="Spang A."/>
            <person name="Saw J.H."/>
            <person name="Jorgensen S.L."/>
            <person name="Zaremba-Niedzwiedzka K."/>
            <person name="Martijn J."/>
            <person name="Lind A.E."/>
            <person name="van Eijk R."/>
            <person name="Schleper C."/>
            <person name="Guy L."/>
            <person name="Ettema T.J."/>
        </authorList>
    </citation>
    <scope>NUCLEOTIDE SEQUENCE</scope>
</reference>
<organism evidence="1">
    <name type="scientific">marine sediment metagenome</name>
    <dbReference type="NCBI Taxonomy" id="412755"/>
    <lineage>
        <taxon>unclassified sequences</taxon>
        <taxon>metagenomes</taxon>
        <taxon>ecological metagenomes</taxon>
    </lineage>
</organism>
<protein>
    <submittedName>
        <fullName evidence="1">Uncharacterized protein</fullName>
    </submittedName>
</protein>
<dbReference type="AlphaFoldDB" id="A0A0F9BLU0"/>
<name>A0A0F9BLU0_9ZZZZ</name>